<accession>A0AC58S786</accession>
<protein>
    <submittedName>
        <fullName evidence="2">Uncharacterized protein LOC142166214</fullName>
    </submittedName>
</protein>
<name>A0AC58S786_TOBAC</name>
<reference evidence="2" key="2">
    <citation type="submission" date="2025-08" db="UniProtKB">
        <authorList>
            <consortium name="RefSeq"/>
        </authorList>
    </citation>
    <scope>IDENTIFICATION</scope>
    <source>
        <tissue evidence="2">Leaf</tissue>
    </source>
</reference>
<evidence type="ECO:0000313" key="2">
    <source>
        <dbReference type="RefSeq" id="XP_075080852.1"/>
    </source>
</evidence>
<gene>
    <name evidence="2" type="primary">LOC142166214</name>
</gene>
<reference evidence="1" key="1">
    <citation type="journal article" date="2014" name="Nat. Commun.">
        <title>The tobacco genome sequence and its comparison with those of tomato and potato.</title>
        <authorList>
            <person name="Sierro N."/>
            <person name="Battey J.N."/>
            <person name="Ouadi S."/>
            <person name="Bakaher N."/>
            <person name="Bovet L."/>
            <person name="Willig A."/>
            <person name="Goepfert S."/>
            <person name="Peitsch M.C."/>
            <person name="Ivanov N.V."/>
        </authorList>
    </citation>
    <scope>NUCLEOTIDE SEQUENCE [LARGE SCALE GENOMIC DNA]</scope>
</reference>
<keyword evidence="1" id="KW-1185">Reference proteome</keyword>
<proteinExistence type="predicted"/>
<sequence>MYLDLKELYWWKGMKKQVADHVAKCLNCHYRTNIGMAPYEVLYGRRCRSPVGWFEPTEVPLIGPEFVCEALEKVQLIRERLKAAQSHQKSYFYKRHRDLEFMVGDKVILKVSPIERSYDVW</sequence>
<dbReference type="RefSeq" id="XP_075080852.1">
    <property type="nucleotide sequence ID" value="XM_075224751.1"/>
</dbReference>
<evidence type="ECO:0000313" key="1">
    <source>
        <dbReference type="Proteomes" id="UP000790787"/>
    </source>
</evidence>
<dbReference type="Proteomes" id="UP000790787">
    <property type="component" value="Chromosome 2"/>
</dbReference>
<organism evidence="1 2">
    <name type="scientific">Nicotiana tabacum</name>
    <name type="common">Common tobacco</name>
    <dbReference type="NCBI Taxonomy" id="4097"/>
    <lineage>
        <taxon>Eukaryota</taxon>
        <taxon>Viridiplantae</taxon>
        <taxon>Streptophyta</taxon>
        <taxon>Embryophyta</taxon>
        <taxon>Tracheophyta</taxon>
        <taxon>Spermatophyta</taxon>
        <taxon>Magnoliopsida</taxon>
        <taxon>eudicotyledons</taxon>
        <taxon>Gunneridae</taxon>
        <taxon>Pentapetalae</taxon>
        <taxon>asterids</taxon>
        <taxon>lamiids</taxon>
        <taxon>Solanales</taxon>
        <taxon>Solanaceae</taxon>
        <taxon>Nicotianoideae</taxon>
        <taxon>Nicotianeae</taxon>
        <taxon>Nicotiana</taxon>
    </lineage>
</organism>